<name>A0AA88GQG7_NAELO</name>
<evidence type="ECO:0000256" key="1">
    <source>
        <dbReference type="ARBA" id="ARBA00022441"/>
    </source>
</evidence>
<dbReference type="EMBL" id="PYSW02000020">
    <property type="protein sequence ID" value="KAG2383441.1"/>
    <property type="molecule type" value="Genomic_DNA"/>
</dbReference>
<keyword evidence="1" id="KW-0880">Kelch repeat</keyword>
<dbReference type="Gene3D" id="2.120.10.80">
    <property type="entry name" value="Kelch-type beta propeller"/>
    <property type="match status" value="2"/>
</dbReference>
<comment type="caution">
    <text evidence="3">The sequence shown here is derived from an EMBL/GenBank/DDBJ whole genome shotgun (WGS) entry which is preliminary data.</text>
</comment>
<dbReference type="InterPro" id="IPR015915">
    <property type="entry name" value="Kelch-typ_b-propeller"/>
</dbReference>
<keyword evidence="2" id="KW-0677">Repeat</keyword>
<dbReference type="SUPFAM" id="SSF117281">
    <property type="entry name" value="Kelch motif"/>
    <property type="match status" value="1"/>
</dbReference>
<evidence type="ECO:0000313" key="4">
    <source>
        <dbReference type="Proteomes" id="UP000816034"/>
    </source>
</evidence>
<accession>A0AA88GQG7</accession>
<keyword evidence="4" id="KW-1185">Reference proteome</keyword>
<dbReference type="PANTHER" id="PTHR46093">
    <property type="entry name" value="ACYL-COA-BINDING DOMAIN-CONTAINING PROTEIN 5"/>
    <property type="match status" value="1"/>
</dbReference>
<dbReference type="AlphaFoldDB" id="A0AA88GQG7"/>
<dbReference type="PANTHER" id="PTHR46093:SF18">
    <property type="entry name" value="FIBRONECTIN TYPE-III DOMAIN-CONTAINING PROTEIN"/>
    <property type="match status" value="1"/>
</dbReference>
<dbReference type="Pfam" id="PF24681">
    <property type="entry name" value="Kelch_KLHDC2_KLHL20_DRC7"/>
    <property type="match status" value="1"/>
</dbReference>
<protein>
    <submittedName>
        <fullName evidence="3">Uncharacterized protein</fullName>
    </submittedName>
</protein>
<sequence>MSTPLSLRWEHIPYSTQGDNLPTGGGISHTIIDEYRFAVFGGLGSRRYNELYIFNTRSNEWLKASMENAPSRRCKASLCCREIQTLSPKDSTTEVVKNYKLYVFGGWTNEGKTNDLYEYDVAQDEWKQLKPNNASSCSPPERSAHSCAVVGKYMYLYGGIGNKKYGDMYRYHFEKNEWECVNSMKGDVPLPRSSYGGLITLVGSIPSMPQFLVTCGLVSFSVSNRVLIKTNKAAGSECSGECFSFNTSTNEWKLLKQINPPPKRESACCVILNHKLYMFGGWGGDAKFFNDMHVATFE</sequence>
<organism evidence="3 4">
    <name type="scientific">Naegleria lovaniensis</name>
    <name type="common">Amoeba</name>
    <dbReference type="NCBI Taxonomy" id="51637"/>
    <lineage>
        <taxon>Eukaryota</taxon>
        <taxon>Discoba</taxon>
        <taxon>Heterolobosea</taxon>
        <taxon>Tetramitia</taxon>
        <taxon>Eutetramitia</taxon>
        <taxon>Vahlkampfiidae</taxon>
        <taxon>Naegleria</taxon>
    </lineage>
</organism>
<proteinExistence type="predicted"/>
<reference evidence="3 4" key="1">
    <citation type="journal article" date="2018" name="BMC Genomics">
        <title>The genome of Naegleria lovaniensis, the basis for a comparative approach to unravel pathogenicity factors of the human pathogenic amoeba N. fowleri.</title>
        <authorList>
            <person name="Liechti N."/>
            <person name="Schurch N."/>
            <person name="Bruggmann R."/>
            <person name="Wittwer M."/>
        </authorList>
    </citation>
    <scope>NUCLEOTIDE SEQUENCE [LARGE SCALE GENOMIC DNA]</scope>
    <source>
        <strain evidence="3 4">ATCC 30569</strain>
    </source>
</reference>
<dbReference type="GeneID" id="68096567"/>
<evidence type="ECO:0000313" key="3">
    <source>
        <dbReference type="EMBL" id="KAG2383441.1"/>
    </source>
</evidence>
<dbReference type="Proteomes" id="UP000816034">
    <property type="component" value="Unassembled WGS sequence"/>
</dbReference>
<gene>
    <name evidence="3" type="ORF">C9374_004112</name>
</gene>
<dbReference type="RefSeq" id="XP_044549120.1">
    <property type="nucleotide sequence ID" value="XM_044693716.1"/>
</dbReference>
<evidence type="ECO:0000256" key="2">
    <source>
        <dbReference type="ARBA" id="ARBA00022737"/>
    </source>
</evidence>